<accession>A0ABD1CX70</accession>
<evidence type="ECO:0000313" key="1">
    <source>
        <dbReference type="EMBL" id="KAL1381012.1"/>
    </source>
</evidence>
<keyword evidence="2" id="KW-1185">Reference proteome</keyword>
<reference evidence="1 2" key="1">
    <citation type="submission" date="2024-05" db="EMBL/GenBank/DDBJ databases">
        <title>Culex pipiens pipiens assembly and annotation.</title>
        <authorList>
            <person name="Alout H."/>
            <person name="Durand T."/>
        </authorList>
    </citation>
    <scope>NUCLEOTIDE SEQUENCE [LARGE SCALE GENOMIC DNA]</scope>
    <source>
        <strain evidence="1">HA-2024</strain>
        <tissue evidence="1">Whole body</tissue>
    </source>
</reference>
<dbReference type="EMBL" id="JBEHCU010008845">
    <property type="protein sequence ID" value="KAL1381012.1"/>
    <property type="molecule type" value="Genomic_DNA"/>
</dbReference>
<protein>
    <submittedName>
        <fullName evidence="1">Uncharacterized protein</fullName>
    </submittedName>
</protein>
<proteinExistence type="predicted"/>
<sequence>MDLPEIVNKDEFSSKAAVDDVDKLFLVSLDKFDEETQREPVEDLLRATTPILGTGRKASKTETGMYLSADAISTVPNTASLRDPPEIFRRNRKVTAAEHRKKRRAGRYEFLMATNKKNLDSFAEDTRDDPVNVSFPESCEQIVEPKSASNALCDGKVAQGRAARGSPKSLRESVEGDYTHLAYQPFSSGATLAKPKPAYSCRRMRSTLLLKLIKRREKNKREQLHFSFEVYEKRYQAQDFAGQMLTDFASNATKGVQTPWRKSSRKLHTCRPRQQRPVYYDRLLMTCQLSRHLLLELAEQRGFIGLSVRVSRRTLVVVLWVLLDEYAVTMKQIKLDAPLLHLDFAGVSVLLEPTSG</sequence>
<organism evidence="1 2">
    <name type="scientific">Culex pipiens pipiens</name>
    <name type="common">Northern house mosquito</name>
    <dbReference type="NCBI Taxonomy" id="38569"/>
    <lineage>
        <taxon>Eukaryota</taxon>
        <taxon>Metazoa</taxon>
        <taxon>Ecdysozoa</taxon>
        <taxon>Arthropoda</taxon>
        <taxon>Hexapoda</taxon>
        <taxon>Insecta</taxon>
        <taxon>Pterygota</taxon>
        <taxon>Neoptera</taxon>
        <taxon>Endopterygota</taxon>
        <taxon>Diptera</taxon>
        <taxon>Nematocera</taxon>
        <taxon>Culicoidea</taxon>
        <taxon>Culicidae</taxon>
        <taxon>Culicinae</taxon>
        <taxon>Culicini</taxon>
        <taxon>Culex</taxon>
        <taxon>Culex</taxon>
    </lineage>
</organism>
<dbReference type="AlphaFoldDB" id="A0ABD1CX70"/>
<dbReference type="Proteomes" id="UP001562425">
    <property type="component" value="Unassembled WGS sequence"/>
</dbReference>
<name>A0ABD1CX70_CULPP</name>
<gene>
    <name evidence="1" type="ORF">pipiens_013779</name>
</gene>
<comment type="caution">
    <text evidence="1">The sequence shown here is derived from an EMBL/GenBank/DDBJ whole genome shotgun (WGS) entry which is preliminary data.</text>
</comment>
<evidence type="ECO:0000313" key="2">
    <source>
        <dbReference type="Proteomes" id="UP001562425"/>
    </source>
</evidence>